<dbReference type="EnsemblMetazoa" id="XM_021044532.2">
    <property type="protein sequence ID" value="XP_020900191.2"/>
    <property type="gene ID" value="LOC110238850"/>
</dbReference>
<dbReference type="PANTHER" id="PTHR12673:SF159">
    <property type="entry name" value="LD03170P"/>
    <property type="match status" value="1"/>
</dbReference>
<evidence type="ECO:0000313" key="4">
    <source>
        <dbReference type="Proteomes" id="UP000887567"/>
    </source>
</evidence>
<dbReference type="RefSeq" id="XP_020900191.2">
    <property type="nucleotide sequence ID" value="XM_021044532.2"/>
</dbReference>
<feature type="domain" description="DH" evidence="2">
    <location>
        <begin position="40"/>
        <end position="230"/>
    </location>
</feature>
<evidence type="ECO:0000259" key="2">
    <source>
        <dbReference type="PROSITE" id="PS50010"/>
    </source>
</evidence>
<dbReference type="Gene3D" id="1.20.900.10">
    <property type="entry name" value="Dbl homology (DH) domain"/>
    <property type="match status" value="1"/>
</dbReference>
<evidence type="ECO:0000313" key="3">
    <source>
        <dbReference type="EnsemblMetazoa" id="XP_020900191.2"/>
    </source>
</evidence>
<dbReference type="OrthoDB" id="245697at2759"/>
<reference evidence="3" key="1">
    <citation type="submission" date="2022-11" db="UniProtKB">
        <authorList>
            <consortium name="EnsemblMetazoa"/>
        </authorList>
    </citation>
    <scope>IDENTIFICATION</scope>
</reference>
<accession>A0A913X7J1</accession>
<dbReference type="KEGG" id="epa:110238850"/>
<feature type="compositionally biased region" description="Basic and acidic residues" evidence="1">
    <location>
        <begin position="407"/>
        <end position="418"/>
    </location>
</feature>
<dbReference type="GO" id="GO:0005737">
    <property type="term" value="C:cytoplasm"/>
    <property type="evidence" value="ECO:0007669"/>
    <property type="project" value="TreeGrafter"/>
</dbReference>
<name>A0A913X7J1_EXADI</name>
<sequence>MGENIDEVKEKTMPNRPVLGRRVTCQYYSPALVLSSNDEKRLQVVLELFQTEEKYSCCLHTLKTVFEDKLKSSNIIPVKDIESIFPTDLKEIRDVHDRLCGILKARIQQWNYRSKVGDVFVEFFSDKNQFDVIGHYSSYSNNFPKAIRTISRCVRQSVEFEAFLKNCSNGPSLKGLDLHALLLNPIQRLPRYLLLLKQLIRFTDLNHPDRSHVEQAMLAMSQTVTVLNNSIESSLKVACEYTTRKRLTRRRLPIHQREAIKVLNRNTDQLVITREIKPKQEESSSSTGQSRPASICSSVSSGYASGEENDNVTSPAHACTCPCNGPTCSAKQQDFSRIVKELRHESALEQLAKQNFDFSVSVISPTLQRLHEFKRQKAIPESTEKPVDNVSDSSDCHTAESISNKVNDNEERTNEQHVSESIGNNIDQTMDNFIEDFSTSLNKIEYLHHMKLLSPEQPGLSDHDSYGSERDLGYLSPLNENILTSQSSSNLKRFQRNRRSWAPQSSFSKQFCDGVLPSQSVIAGSLHNVAVEDDNVSIWSGLSTLSGDSATSGVSAMSVPVDGKHASKRRYFRLKEFFKQLRGKERRSQSLIQKSTMPTIPQEDRTLVSPRMMISSV</sequence>
<proteinExistence type="predicted"/>
<dbReference type="GO" id="GO:0005085">
    <property type="term" value="F:guanyl-nucleotide exchange factor activity"/>
    <property type="evidence" value="ECO:0007669"/>
    <property type="project" value="InterPro"/>
</dbReference>
<dbReference type="AlphaFoldDB" id="A0A913X7J1"/>
<dbReference type="PANTHER" id="PTHR12673">
    <property type="entry name" value="FACIOGENITAL DYSPLASIA PROTEIN"/>
    <property type="match status" value="1"/>
</dbReference>
<dbReference type="Pfam" id="PF00621">
    <property type="entry name" value="RhoGEF"/>
    <property type="match status" value="1"/>
</dbReference>
<feature type="compositionally biased region" description="Polar residues" evidence="1">
    <location>
        <begin position="283"/>
        <end position="303"/>
    </location>
</feature>
<dbReference type="Proteomes" id="UP000887567">
    <property type="component" value="Unplaced"/>
</dbReference>
<dbReference type="PROSITE" id="PS50010">
    <property type="entry name" value="DH_2"/>
    <property type="match status" value="1"/>
</dbReference>
<dbReference type="PROSITE" id="PS00741">
    <property type="entry name" value="DH_1"/>
    <property type="match status" value="1"/>
</dbReference>
<dbReference type="CDD" id="cd00160">
    <property type="entry name" value="RhoGEF"/>
    <property type="match status" value="1"/>
</dbReference>
<feature type="region of interest" description="Disordered" evidence="1">
    <location>
        <begin position="382"/>
        <end position="422"/>
    </location>
</feature>
<dbReference type="InterPro" id="IPR035899">
    <property type="entry name" value="DBL_dom_sf"/>
</dbReference>
<dbReference type="InterPro" id="IPR000219">
    <property type="entry name" value="DH_dom"/>
</dbReference>
<dbReference type="InterPro" id="IPR051092">
    <property type="entry name" value="FYVE_RhoGEF_PH"/>
</dbReference>
<evidence type="ECO:0000256" key="1">
    <source>
        <dbReference type="SAM" id="MobiDB-lite"/>
    </source>
</evidence>
<keyword evidence="4" id="KW-1185">Reference proteome</keyword>
<dbReference type="InterPro" id="IPR001331">
    <property type="entry name" value="GDS_CDC24_CS"/>
</dbReference>
<feature type="region of interest" description="Disordered" evidence="1">
    <location>
        <begin position="276"/>
        <end position="311"/>
    </location>
</feature>
<organism evidence="3 4">
    <name type="scientific">Exaiptasia diaphana</name>
    <name type="common">Tropical sea anemone</name>
    <name type="synonym">Aiptasia pulchella</name>
    <dbReference type="NCBI Taxonomy" id="2652724"/>
    <lineage>
        <taxon>Eukaryota</taxon>
        <taxon>Metazoa</taxon>
        <taxon>Cnidaria</taxon>
        <taxon>Anthozoa</taxon>
        <taxon>Hexacorallia</taxon>
        <taxon>Actiniaria</taxon>
        <taxon>Aiptasiidae</taxon>
        <taxon>Exaiptasia</taxon>
    </lineage>
</organism>
<dbReference type="SMART" id="SM00325">
    <property type="entry name" value="RhoGEF"/>
    <property type="match status" value="1"/>
</dbReference>
<dbReference type="SUPFAM" id="SSF48065">
    <property type="entry name" value="DBL homology domain (DH-domain)"/>
    <property type="match status" value="1"/>
</dbReference>
<protein>
    <recommendedName>
        <fullName evidence="2">DH domain-containing protein</fullName>
    </recommendedName>
</protein>
<dbReference type="GeneID" id="110238850"/>
<dbReference type="GO" id="GO:0035556">
    <property type="term" value="P:intracellular signal transduction"/>
    <property type="evidence" value="ECO:0007669"/>
    <property type="project" value="InterPro"/>
</dbReference>